<keyword evidence="7" id="KW-1015">Disulfide bond</keyword>
<dbReference type="PANTHER" id="PTHR47221:SF6">
    <property type="entry name" value="FIBRINOGEN ALPHA CHAIN"/>
    <property type="match status" value="1"/>
</dbReference>
<dbReference type="GO" id="GO:0051258">
    <property type="term" value="P:protein polymerization"/>
    <property type="evidence" value="ECO:0007669"/>
    <property type="project" value="InterPro"/>
</dbReference>
<dbReference type="InterPro" id="IPR012290">
    <property type="entry name" value="Fibrinogen_a/b/g_coil_dom"/>
</dbReference>
<keyword evidence="12" id="KW-1185">Reference proteome</keyword>
<feature type="region of interest" description="Disordered" evidence="9">
    <location>
        <begin position="199"/>
        <end position="228"/>
    </location>
</feature>
<dbReference type="Gene3D" id="1.20.5.50">
    <property type="match status" value="1"/>
</dbReference>
<evidence type="ECO:0000256" key="2">
    <source>
        <dbReference type="ARBA" id="ARBA00022525"/>
    </source>
</evidence>
<comment type="subunit">
    <text evidence="8">Heterohexamer; disulfide linked. Contains 2 sets of 3 non-identical chains (alpha, beta and gamma). The 2 heterotrimers are in head to head conformation with the N-termini in a small central domain.</text>
</comment>
<evidence type="ECO:0000256" key="8">
    <source>
        <dbReference type="ARBA" id="ARBA00025974"/>
    </source>
</evidence>
<dbReference type="GO" id="GO:0005201">
    <property type="term" value="F:extracellular matrix structural constituent"/>
    <property type="evidence" value="ECO:0007669"/>
    <property type="project" value="TreeGrafter"/>
</dbReference>
<dbReference type="AlphaFoldDB" id="A0AAW1EST1"/>
<dbReference type="PANTHER" id="PTHR47221">
    <property type="entry name" value="FIBRINOGEN ALPHA CHAIN"/>
    <property type="match status" value="1"/>
</dbReference>
<dbReference type="GO" id="GO:0034116">
    <property type="term" value="P:positive regulation of heterotypic cell-cell adhesion"/>
    <property type="evidence" value="ECO:0007669"/>
    <property type="project" value="TreeGrafter"/>
</dbReference>
<organism evidence="11 12">
    <name type="scientific">Zoarces viviparus</name>
    <name type="common">Viviparous eelpout</name>
    <name type="synonym">Blennius viviparus</name>
    <dbReference type="NCBI Taxonomy" id="48416"/>
    <lineage>
        <taxon>Eukaryota</taxon>
        <taxon>Metazoa</taxon>
        <taxon>Chordata</taxon>
        <taxon>Craniata</taxon>
        <taxon>Vertebrata</taxon>
        <taxon>Euteleostomi</taxon>
        <taxon>Actinopterygii</taxon>
        <taxon>Neopterygii</taxon>
        <taxon>Teleostei</taxon>
        <taxon>Neoteleostei</taxon>
        <taxon>Acanthomorphata</taxon>
        <taxon>Eupercaria</taxon>
        <taxon>Perciformes</taxon>
        <taxon>Cottioidei</taxon>
        <taxon>Zoarcales</taxon>
        <taxon>Zoarcidae</taxon>
        <taxon>Zoarcinae</taxon>
        <taxon>Zoarces</taxon>
    </lineage>
</organism>
<feature type="domain" description="Fibrinogen alpha/beta/gamma chain coiled coil" evidence="10">
    <location>
        <begin position="36"/>
        <end position="180"/>
    </location>
</feature>
<reference evidence="11 12" key="1">
    <citation type="journal article" date="2024" name="Genome Biol. Evol.">
        <title>Chromosome-level genome assembly of the viviparous eelpout Zoarces viviparus.</title>
        <authorList>
            <person name="Fuhrmann N."/>
            <person name="Brasseur M.V."/>
            <person name="Bakowski C.E."/>
            <person name="Podsiadlowski L."/>
            <person name="Prost S."/>
            <person name="Krehenwinkel H."/>
            <person name="Mayer C."/>
        </authorList>
    </citation>
    <scope>NUCLEOTIDE SEQUENCE [LARGE SCALE GENOMIC DNA]</scope>
    <source>
        <strain evidence="11">NO-MEL_2022_Ind0_liver</strain>
    </source>
</reference>
<dbReference type="Pfam" id="PF08702">
    <property type="entry name" value="Fib_alpha"/>
    <property type="match status" value="1"/>
</dbReference>
<dbReference type="GO" id="GO:0042730">
    <property type="term" value="P:fibrinolysis"/>
    <property type="evidence" value="ECO:0007669"/>
    <property type="project" value="TreeGrafter"/>
</dbReference>
<protein>
    <recommendedName>
        <fullName evidence="10">Fibrinogen alpha/beta/gamma chain coiled coil domain-containing protein</fullName>
    </recommendedName>
</protein>
<dbReference type="GO" id="GO:0072377">
    <property type="term" value="P:blood coagulation, common pathway"/>
    <property type="evidence" value="ECO:0007669"/>
    <property type="project" value="TreeGrafter"/>
</dbReference>
<keyword evidence="4" id="KW-0732">Signal</keyword>
<keyword evidence="3" id="KW-0356">Hemostasis</keyword>
<evidence type="ECO:0000256" key="3">
    <source>
        <dbReference type="ARBA" id="ARBA00022696"/>
    </source>
</evidence>
<dbReference type="SMART" id="SM01212">
    <property type="entry name" value="Fib_alpha"/>
    <property type="match status" value="1"/>
</dbReference>
<keyword evidence="2" id="KW-0964">Secreted</keyword>
<dbReference type="GO" id="GO:0005577">
    <property type="term" value="C:fibrinogen complex"/>
    <property type="evidence" value="ECO:0007669"/>
    <property type="project" value="InterPro"/>
</dbReference>
<accession>A0AAW1EST1</accession>
<proteinExistence type="predicted"/>
<comment type="caution">
    <text evidence="11">The sequence shown here is derived from an EMBL/GenBank/DDBJ whole genome shotgun (WGS) entry which is preliminary data.</text>
</comment>
<dbReference type="GO" id="GO:0005102">
    <property type="term" value="F:signaling receptor binding"/>
    <property type="evidence" value="ECO:0007669"/>
    <property type="project" value="InterPro"/>
</dbReference>
<evidence type="ECO:0000256" key="9">
    <source>
        <dbReference type="SAM" id="MobiDB-lite"/>
    </source>
</evidence>
<dbReference type="GO" id="GO:0070527">
    <property type="term" value="P:platelet aggregation"/>
    <property type="evidence" value="ECO:0007669"/>
    <property type="project" value="TreeGrafter"/>
</dbReference>
<dbReference type="Proteomes" id="UP001488805">
    <property type="component" value="Unassembled WGS sequence"/>
</dbReference>
<comment type="subcellular location">
    <subcellularLocation>
        <location evidence="1">Secreted</location>
    </subcellularLocation>
</comment>
<keyword evidence="5" id="KW-0175">Coiled coil</keyword>
<dbReference type="GO" id="GO:0030674">
    <property type="term" value="F:protein-macromolecule adaptor activity"/>
    <property type="evidence" value="ECO:0007669"/>
    <property type="project" value="TreeGrafter"/>
</dbReference>
<name>A0AAW1EST1_ZOAVI</name>
<evidence type="ECO:0000259" key="10">
    <source>
        <dbReference type="SMART" id="SM01212"/>
    </source>
</evidence>
<evidence type="ECO:0000256" key="1">
    <source>
        <dbReference type="ARBA" id="ARBA00004613"/>
    </source>
</evidence>
<evidence type="ECO:0000256" key="6">
    <source>
        <dbReference type="ARBA" id="ARBA00023084"/>
    </source>
</evidence>
<evidence type="ECO:0000256" key="5">
    <source>
        <dbReference type="ARBA" id="ARBA00023054"/>
    </source>
</evidence>
<evidence type="ECO:0000256" key="4">
    <source>
        <dbReference type="ARBA" id="ARBA00022729"/>
    </source>
</evidence>
<dbReference type="SUPFAM" id="SSF58010">
    <property type="entry name" value="Fibrinogen coiled-coil and central regions"/>
    <property type="match status" value="1"/>
</dbReference>
<evidence type="ECO:0000313" key="12">
    <source>
        <dbReference type="Proteomes" id="UP001488805"/>
    </source>
</evidence>
<dbReference type="EMBL" id="JBCEZU010000145">
    <property type="protein sequence ID" value="KAK9525115.1"/>
    <property type="molecule type" value="Genomic_DNA"/>
</dbReference>
<evidence type="ECO:0000313" key="11">
    <source>
        <dbReference type="EMBL" id="KAK9525115.1"/>
    </source>
</evidence>
<dbReference type="InterPro" id="IPR037579">
    <property type="entry name" value="FIB_ANG-like"/>
</dbReference>
<sequence length="269" mass="30955">MLSWRDGFCSRLKQQNQDGRQPSGHRQTHRKQRCRATADVPLCSDDDSVSKCPSGCRLQGLISQTENKVERSLRKVCKTAKMYEDAAEKSMTAMTHIYSHNRRVIVNRHVSELQLVEHSEGLARNLTSLRRRSSRLSLQLQQLSASVQKQMEETYRTEVDIDMKLRACYGSCRLVLPFSVDHFIYQTLRADVEQLDETLSRRRKAAPPPRDVPRMKLQPVDVGPAPPPEYRTIPAVRRELLTQFEDIGQNRVVVEELLEALHPAELRQV</sequence>
<feature type="region of interest" description="Disordered" evidence="9">
    <location>
        <begin position="13"/>
        <end position="33"/>
    </location>
</feature>
<gene>
    <name evidence="11" type="ORF">VZT92_017449</name>
</gene>
<keyword evidence="6" id="KW-0094">Blood coagulation</keyword>
<evidence type="ECO:0000256" key="7">
    <source>
        <dbReference type="ARBA" id="ARBA00023157"/>
    </source>
</evidence>